<gene>
    <name evidence="6" type="ORF">J1C50_22960</name>
</gene>
<dbReference type="InterPro" id="IPR028345">
    <property type="entry name" value="Antibiotic_NAT-like"/>
</dbReference>
<evidence type="ECO:0000313" key="6">
    <source>
        <dbReference type="EMBL" id="MBO0418375.1"/>
    </source>
</evidence>
<dbReference type="Pfam" id="PF02522">
    <property type="entry name" value="Antibiotic_NAT"/>
    <property type="match status" value="1"/>
</dbReference>
<evidence type="ECO:0000256" key="3">
    <source>
        <dbReference type="ARBA" id="ARBA00022679"/>
    </source>
</evidence>
<keyword evidence="3 5" id="KW-0808">Transferase</keyword>
<comment type="caution">
    <text evidence="6">The sequence shown here is derived from an EMBL/GenBank/DDBJ whole genome shotgun (WGS) entry which is preliminary data.</text>
</comment>
<dbReference type="EMBL" id="JAFLRD010000032">
    <property type="protein sequence ID" value="MBO0418375.1"/>
    <property type="molecule type" value="Genomic_DNA"/>
</dbReference>
<sequence>MRPTINQILDQIHLLGIVEEDVLFISADLLKVGYFNRSVEQTYQDWVDIFHSLIGSKGTFVIPAYTPTFSRFRKDRGIVFDIDAEPSAGALSKALHQFARPARSLHPTNSCFAMGPMADYILRGHDHTASSYLPYHRVRELKGKNLMLGTLDKNNGPMAFHLVQEKLGHTATHPSNYLRQTYFKDPATSELRLYTRKDVGGCTRGLYNLTGRHLIENAMTVGFVGKGLSACLDIGKSAEIIEDVLLNNPRLIRCGHQDCVSCYGRFVYNGLGALPFWPKKILSKAFAHQRHFKRTPK</sequence>
<dbReference type="EC" id="2.3.1.-" evidence="5"/>
<name>A0ABS3GTJ3_9NEIS</name>
<dbReference type="Proteomes" id="UP000664349">
    <property type="component" value="Unassembled WGS sequence"/>
</dbReference>
<evidence type="ECO:0000256" key="5">
    <source>
        <dbReference type="RuleBase" id="RU365031"/>
    </source>
</evidence>
<evidence type="ECO:0000313" key="7">
    <source>
        <dbReference type="Proteomes" id="UP000664349"/>
    </source>
</evidence>
<keyword evidence="7" id="KW-1185">Reference proteome</keyword>
<evidence type="ECO:0000256" key="4">
    <source>
        <dbReference type="ARBA" id="ARBA00023315"/>
    </source>
</evidence>
<dbReference type="InterPro" id="IPR003679">
    <property type="entry name" value="Amioglycoside_AcTrfase"/>
</dbReference>
<dbReference type="PANTHER" id="PTHR11104">
    <property type="entry name" value="AMINOGLYCOSIDE N3-ACETYLTRANSFERASE"/>
    <property type="match status" value="1"/>
</dbReference>
<reference evidence="6 7" key="1">
    <citation type="submission" date="2021-03" db="EMBL/GenBank/DDBJ databases">
        <title>First Case of infection caused by Chromobacterium haemolyticum derived from water in China.</title>
        <authorList>
            <person name="Chen J."/>
            <person name="Liu C."/>
        </authorList>
    </citation>
    <scope>NUCLEOTIDE SEQUENCE [LARGE SCALE GENOMIC DNA]</scope>
    <source>
        <strain evidence="6 7">WJ-5</strain>
    </source>
</reference>
<proteinExistence type="inferred from homology"/>
<evidence type="ECO:0000256" key="2">
    <source>
        <dbReference type="ARBA" id="ARBA00012882"/>
    </source>
</evidence>
<dbReference type="SUPFAM" id="SSF110710">
    <property type="entry name" value="TTHA0583/YokD-like"/>
    <property type="match status" value="1"/>
</dbReference>
<accession>A0ABS3GTJ3</accession>
<protein>
    <recommendedName>
        <fullName evidence="2 5">Aminoglycoside N(3)-acetyltransferase</fullName>
        <ecNumber evidence="5">2.3.1.-</ecNumber>
    </recommendedName>
</protein>
<keyword evidence="4 5" id="KW-0012">Acyltransferase</keyword>
<dbReference type="GeneID" id="58561709"/>
<comment type="similarity">
    <text evidence="1 5">Belongs to the antibiotic N-acetyltransferase family.</text>
</comment>
<organism evidence="6 7">
    <name type="scientific">Chromobacterium haemolyticum</name>
    <dbReference type="NCBI Taxonomy" id="394935"/>
    <lineage>
        <taxon>Bacteria</taxon>
        <taxon>Pseudomonadati</taxon>
        <taxon>Pseudomonadota</taxon>
        <taxon>Betaproteobacteria</taxon>
        <taxon>Neisseriales</taxon>
        <taxon>Chromobacteriaceae</taxon>
        <taxon>Chromobacterium</taxon>
    </lineage>
</organism>
<comment type="catalytic activity">
    <reaction evidence="5">
        <text>a 2-deoxystreptamine antibiotic + acetyl-CoA = an N(3)-acetyl-2-deoxystreptamine antibiotic + CoA + H(+)</text>
        <dbReference type="Rhea" id="RHEA:12665"/>
        <dbReference type="ChEBI" id="CHEBI:15378"/>
        <dbReference type="ChEBI" id="CHEBI:57287"/>
        <dbReference type="ChEBI" id="CHEBI:57288"/>
        <dbReference type="ChEBI" id="CHEBI:57921"/>
        <dbReference type="ChEBI" id="CHEBI:77452"/>
        <dbReference type="EC" id="2.3.1.81"/>
    </reaction>
</comment>
<keyword evidence="5" id="KW-0046">Antibiotic resistance</keyword>
<evidence type="ECO:0000256" key="1">
    <source>
        <dbReference type="ARBA" id="ARBA00006383"/>
    </source>
</evidence>
<dbReference type="RefSeq" id="WP_043591483.1">
    <property type="nucleotide sequence ID" value="NZ_AP019312.1"/>
</dbReference>
<dbReference type="PANTHER" id="PTHR11104:SF0">
    <property type="entry name" value="SPBETA PROPHAGE-DERIVED AMINOGLYCOSIDE N(3')-ACETYLTRANSFERASE-LIKE PROTEIN YOKD"/>
    <property type="match status" value="1"/>
</dbReference>